<evidence type="ECO:0000256" key="4">
    <source>
        <dbReference type="ARBA" id="ARBA00022989"/>
    </source>
</evidence>
<evidence type="ECO:0000313" key="10">
    <source>
        <dbReference type="EnsemblMetazoa" id="G32085.17:cds"/>
    </source>
</evidence>
<keyword evidence="4 8" id="KW-1133">Transmembrane helix</keyword>
<evidence type="ECO:0000256" key="5">
    <source>
        <dbReference type="ARBA" id="ARBA00023136"/>
    </source>
</evidence>
<protein>
    <recommendedName>
        <fullName evidence="6">Transmembrane protein 198</fullName>
    </recommendedName>
</protein>
<comment type="subcellular location">
    <subcellularLocation>
        <location evidence="1">Membrane</location>
        <topology evidence="1">Multi-pass membrane protein</topology>
    </subcellularLocation>
</comment>
<accession>A0A8W8M725</accession>
<reference evidence="10" key="1">
    <citation type="submission" date="2022-08" db="UniProtKB">
        <authorList>
            <consortium name="EnsemblMetazoa"/>
        </authorList>
    </citation>
    <scope>IDENTIFICATION</scope>
    <source>
        <strain evidence="10">05x7-T-G4-1.051#20</strain>
    </source>
</reference>
<feature type="transmembrane region" description="Helical" evidence="8">
    <location>
        <begin position="82"/>
        <end position="100"/>
    </location>
</feature>
<feature type="region of interest" description="Disordered" evidence="7">
    <location>
        <begin position="1"/>
        <end position="28"/>
    </location>
</feature>
<feature type="transmembrane region" description="Helical" evidence="8">
    <location>
        <begin position="112"/>
        <end position="132"/>
    </location>
</feature>
<feature type="transmembrane region" description="Helical" evidence="8">
    <location>
        <begin position="163"/>
        <end position="181"/>
    </location>
</feature>
<evidence type="ECO:0000256" key="7">
    <source>
        <dbReference type="SAM" id="MobiDB-lite"/>
    </source>
</evidence>
<keyword evidence="5 8" id="KW-0472">Membrane</keyword>
<dbReference type="GO" id="GO:0005886">
    <property type="term" value="C:plasma membrane"/>
    <property type="evidence" value="ECO:0007669"/>
    <property type="project" value="TreeGrafter"/>
</dbReference>
<evidence type="ECO:0000256" key="6">
    <source>
        <dbReference type="ARBA" id="ARBA00049737"/>
    </source>
</evidence>
<evidence type="ECO:0000256" key="2">
    <source>
        <dbReference type="ARBA" id="ARBA00006244"/>
    </source>
</evidence>
<dbReference type="PANTHER" id="PTHR31247:SF5">
    <property type="entry name" value="DUF4203 DOMAIN-CONTAINING PROTEIN"/>
    <property type="match status" value="1"/>
</dbReference>
<dbReference type="EnsemblMetazoa" id="G32085.17">
    <property type="protein sequence ID" value="G32085.17:cds"/>
    <property type="gene ID" value="G32085"/>
</dbReference>
<keyword evidence="11" id="KW-1185">Reference proteome</keyword>
<evidence type="ECO:0000256" key="8">
    <source>
        <dbReference type="SAM" id="Phobius"/>
    </source>
</evidence>
<evidence type="ECO:0000313" key="11">
    <source>
        <dbReference type="Proteomes" id="UP000005408"/>
    </source>
</evidence>
<feature type="region of interest" description="Disordered" evidence="7">
    <location>
        <begin position="270"/>
        <end position="289"/>
    </location>
</feature>
<dbReference type="PANTHER" id="PTHR31247">
    <property type="entry name" value="TRANSMEMBRANE PROTEIN 198 FAMILY MEMBER"/>
    <property type="match status" value="1"/>
</dbReference>
<feature type="transmembrane region" description="Helical" evidence="8">
    <location>
        <begin position="139"/>
        <end position="157"/>
    </location>
</feature>
<feature type="transmembrane region" description="Helical" evidence="8">
    <location>
        <begin position="56"/>
        <end position="75"/>
    </location>
</feature>
<dbReference type="InterPro" id="IPR040236">
    <property type="entry name" value="TMEM198"/>
</dbReference>
<feature type="compositionally biased region" description="Basic residues" evidence="7">
    <location>
        <begin position="270"/>
        <end position="281"/>
    </location>
</feature>
<dbReference type="Proteomes" id="UP000005408">
    <property type="component" value="Unassembled WGS sequence"/>
</dbReference>
<dbReference type="InterPro" id="IPR025256">
    <property type="entry name" value="TM7S3/TM198-like_dom"/>
</dbReference>
<dbReference type="Pfam" id="PF13886">
    <property type="entry name" value="TM7S3_TM198"/>
    <property type="match status" value="1"/>
</dbReference>
<feature type="transmembrane region" description="Helical" evidence="8">
    <location>
        <begin position="188"/>
        <end position="208"/>
    </location>
</feature>
<feature type="domain" description="TM7S3/TM198-like" evidence="9">
    <location>
        <begin position="62"/>
        <end position="252"/>
    </location>
</feature>
<evidence type="ECO:0000259" key="9">
    <source>
        <dbReference type="Pfam" id="PF13886"/>
    </source>
</evidence>
<proteinExistence type="inferred from homology"/>
<sequence>MSTNSVGAPRAMPPATPGQPYDTLPTSTEGVNGTTLGDHAISRPRTCEEITAEYDIALAVICSMCFVFGIVYTFFGYRFFKAVMFLTGFIFTSVLVYLVLSQHSLLPVEGNIGVALGSGLLIGLLTMLVQYVGLFFTGFQLGAAIGVVSLIVVDLFVFIPIHWIRIGVICGAGLICAIVTLKFQKGGMILGTSVFGGALMVSCLDYFIEQLAMVTFVWGEVTGTASSLVCWYSWVLLGCWLFCFLVGAVTQWRITGQGYDHNEAVQSRRTKKVNLHQARKKDRSDSQHTRYRHLYQARRATGDVLSQTYIQTMTQKMSPATKRKDHIAIPTEPSLTELESTNTTLTQTRNFCEYKTVRDTVLGQYYADKEKLSQEFGIWNRGAIQ</sequence>
<organism evidence="10 11">
    <name type="scientific">Magallana gigas</name>
    <name type="common">Pacific oyster</name>
    <name type="synonym">Crassostrea gigas</name>
    <dbReference type="NCBI Taxonomy" id="29159"/>
    <lineage>
        <taxon>Eukaryota</taxon>
        <taxon>Metazoa</taxon>
        <taxon>Spiralia</taxon>
        <taxon>Lophotrochozoa</taxon>
        <taxon>Mollusca</taxon>
        <taxon>Bivalvia</taxon>
        <taxon>Autobranchia</taxon>
        <taxon>Pteriomorphia</taxon>
        <taxon>Ostreida</taxon>
        <taxon>Ostreoidea</taxon>
        <taxon>Ostreidae</taxon>
        <taxon>Magallana</taxon>
    </lineage>
</organism>
<keyword evidence="3 8" id="KW-0812">Transmembrane</keyword>
<evidence type="ECO:0000256" key="1">
    <source>
        <dbReference type="ARBA" id="ARBA00004141"/>
    </source>
</evidence>
<feature type="transmembrane region" description="Helical" evidence="8">
    <location>
        <begin position="231"/>
        <end position="249"/>
    </location>
</feature>
<name>A0A8W8M725_MAGGI</name>
<comment type="similarity">
    <text evidence="2">Belongs to the TMEM198 family.</text>
</comment>
<evidence type="ECO:0000256" key="3">
    <source>
        <dbReference type="ARBA" id="ARBA00022692"/>
    </source>
</evidence>
<dbReference type="AlphaFoldDB" id="A0A8W8M725"/>